<dbReference type="AlphaFoldDB" id="A0A7J7BUL7"/>
<reference evidence="1 2" key="1">
    <citation type="journal article" date="2020" name="Nat. Commun.">
        <title>Genome of Tripterygium wilfordii and identification of cytochrome P450 involved in triptolide biosynthesis.</title>
        <authorList>
            <person name="Tu L."/>
            <person name="Su P."/>
            <person name="Zhang Z."/>
            <person name="Gao L."/>
            <person name="Wang J."/>
            <person name="Hu T."/>
            <person name="Zhou J."/>
            <person name="Zhang Y."/>
            <person name="Zhao Y."/>
            <person name="Liu Y."/>
            <person name="Song Y."/>
            <person name="Tong Y."/>
            <person name="Lu Y."/>
            <person name="Yang J."/>
            <person name="Xu C."/>
            <person name="Jia M."/>
            <person name="Peters R.J."/>
            <person name="Huang L."/>
            <person name="Gao W."/>
        </authorList>
    </citation>
    <scope>NUCLEOTIDE SEQUENCE [LARGE SCALE GENOMIC DNA]</scope>
    <source>
        <strain evidence="2">cv. XIE 37</strain>
        <tissue evidence="1">Leaf</tissue>
    </source>
</reference>
<keyword evidence="2" id="KW-1185">Reference proteome</keyword>
<dbReference type="Gene3D" id="1.20.1280.50">
    <property type="match status" value="1"/>
</dbReference>
<name>A0A7J7BUL7_TRIWF</name>
<organism evidence="1 2">
    <name type="scientific">Tripterygium wilfordii</name>
    <name type="common">Thunder God vine</name>
    <dbReference type="NCBI Taxonomy" id="458696"/>
    <lineage>
        <taxon>Eukaryota</taxon>
        <taxon>Viridiplantae</taxon>
        <taxon>Streptophyta</taxon>
        <taxon>Embryophyta</taxon>
        <taxon>Tracheophyta</taxon>
        <taxon>Spermatophyta</taxon>
        <taxon>Magnoliopsida</taxon>
        <taxon>eudicotyledons</taxon>
        <taxon>Gunneridae</taxon>
        <taxon>Pentapetalae</taxon>
        <taxon>rosids</taxon>
        <taxon>fabids</taxon>
        <taxon>Celastrales</taxon>
        <taxon>Celastraceae</taxon>
        <taxon>Tripterygium</taxon>
    </lineage>
</organism>
<protein>
    <submittedName>
        <fullName evidence="1">F-box protein</fullName>
    </submittedName>
</protein>
<accession>A0A7J7BUL7</accession>
<sequence length="148" mass="16929">MGLVLQLPTRHRAGLKENQGGWSDVHEDILSLIKARLCYVDQLRFNSVCRGWRSVSNVHPADKWPFILGLGRQLHLRLGRDLQVQSYNLYDPSNNKEYFIGHKFAKLPDETAFGPVRFRVYASKHGWVFLAATSEITVTVSTYRNGVD</sequence>
<dbReference type="InParanoid" id="A0A7J7BUL7"/>
<gene>
    <name evidence="1" type="ORF">HS088_TW23G00267</name>
</gene>
<comment type="caution">
    <text evidence="1">The sequence shown here is derived from an EMBL/GenBank/DDBJ whole genome shotgun (WGS) entry which is preliminary data.</text>
</comment>
<evidence type="ECO:0000313" key="1">
    <source>
        <dbReference type="EMBL" id="KAF5725544.1"/>
    </source>
</evidence>
<evidence type="ECO:0000313" key="2">
    <source>
        <dbReference type="Proteomes" id="UP000593562"/>
    </source>
</evidence>
<proteinExistence type="predicted"/>
<dbReference type="Proteomes" id="UP000593562">
    <property type="component" value="Unassembled WGS sequence"/>
</dbReference>
<dbReference type="EMBL" id="JAAARO010000023">
    <property type="protein sequence ID" value="KAF5725544.1"/>
    <property type="molecule type" value="Genomic_DNA"/>
</dbReference>